<dbReference type="RefSeq" id="WP_319785222.1">
    <property type="nucleotide sequence ID" value="NZ_JAWXRD010000001.1"/>
</dbReference>
<evidence type="ECO:0000313" key="6">
    <source>
        <dbReference type="EMBL" id="MDX6038821.1"/>
    </source>
</evidence>
<dbReference type="InterPro" id="IPR005119">
    <property type="entry name" value="LysR_subst-bd"/>
</dbReference>
<dbReference type="Pfam" id="PF00126">
    <property type="entry name" value="HTH_1"/>
    <property type="match status" value="1"/>
</dbReference>
<dbReference type="EMBL" id="JAWXRD010000001">
    <property type="protein sequence ID" value="MDX6038821.1"/>
    <property type="molecule type" value="Genomic_DNA"/>
</dbReference>
<keyword evidence="2" id="KW-0805">Transcription regulation</keyword>
<dbReference type="PANTHER" id="PTHR30118:SF14">
    <property type="entry name" value="LYSR FAMILY TRANSCRIPTIONAL REGULATOR"/>
    <property type="match status" value="1"/>
</dbReference>
<dbReference type="InterPro" id="IPR000847">
    <property type="entry name" value="LysR_HTH_N"/>
</dbReference>
<evidence type="ECO:0000259" key="5">
    <source>
        <dbReference type="PROSITE" id="PS50931"/>
    </source>
</evidence>
<gene>
    <name evidence="6" type="ORF">SIK69_01265</name>
</gene>
<dbReference type="InterPro" id="IPR050389">
    <property type="entry name" value="LysR-type_TF"/>
</dbReference>
<keyword evidence="4" id="KW-0804">Transcription</keyword>
<accession>A0ABU4QHQ6</accession>
<dbReference type="InterPro" id="IPR036390">
    <property type="entry name" value="WH_DNA-bd_sf"/>
</dbReference>
<organism evidence="6 7">
    <name type="scientific">Scandinavium lactucae</name>
    <dbReference type="NCBI Taxonomy" id="3095028"/>
    <lineage>
        <taxon>Bacteria</taxon>
        <taxon>Pseudomonadati</taxon>
        <taxon>Pseudomonadota</taxon>
        <taxon>Gammaproteobacteria</taxon>
        <taxon>Enterobacterales</taxon>
        <taxon>Enterobacteriaceae</taxon>
        <taxon>Scandinavium</taxon>
    </lineage>
</organism>
<sequence length="343" mass="39234">MSISTMMDVENTNHRISPEIRRLERMKENRLTDRFKTVKSFDLNLLTTFEAVFIHRSGTKAADALGITPSAVSQALGRLRIHFNDALFLRDGKALAPTTVAIGIHEGLEDAYDNLIAKLQNISFDAVPTRLVVHCAAYVSMFTLNVMRRVLDEIAPECEIVHTMSHNSITEIEESLIFRKADIIFDMHSHVSHSRVSQQISSETPVVICRRQHPRIDDTLRLEQIPEEKFIYIDSESAVLLSNRIKVNSMMRENRVCRFISPSLLTNISMVESSDMLAIVPERFYEKMKNSFEVKALDVDFAIPSQPVYLIYNKSALNNQFFATLVKKMTDIFQEELRIEPVL</sequence>
<evidence type="ECO:0000256" key="1">
    <source>
        <dbReference type="ARBA" id="ARBA00009437"/>
    </source>
</evidence>
<keyword evidence="3" id="KW-0238">DNA-binding</keyword>
<dbReference type="Gene3D" id="1.10.10.10">
    <property type="entry name" value="Winged helix-like DNA-binding domain superfamily/Winged helix DNA-binding domain"/>
    <property type="match status" value="1"/>
</dbReference>
<dbReference type="SUPFAM" id="SSF46785">
    <property type="entry name" value="Winged helix' DNA-binding domain"/>
    <property type="match status" value="1"/>
</dbReference>
<comment type="similarity">
    <text evidence="1">Belongs to the LysR transcriptional regulatory family.</text>
</comment>
<comment type="caution">
    <text evidence="6">The sequence shown here is derived from an EMBL/GenBank/DDBJ whole genome shotgun (WGS) entry which is preliminary data.</text>
</comment>
<dbReference type="PROSITE" id="PS50931">
    <property type="entry name" value="HTH_LYSR"/>
    <property type="match status" value="1"/>
</dbReference>
<keyword evidence="7" id="KW-1185">Reference proteome</keyword>
<evidence type="ECO:0000256" key="2">
    <source>
        <dbReference type="ARBA" id="ARBA00023015"/>
    </source>
</evidence>
<dbReference type="SUPFAM" id="SSF53850">
    <property type="entry name" value="Periplasmic binding protein-like II"/>
    <property type="match status" value="1"/>
</dbReference>
<dbReference type="InterPro" id="IPR036388">
    <property type="entry name" value="WH-like_DNA-bd_sf"/>
</dbReference>
<evidence type="ECO:0000256" key="4">
    <source>
        <dbReference type="ARBA" id="ARBA00023163"/>
    </source>
</evidence>
<evidence type="ECO:0000313" key="7">
    <source>
        <dbReference type="Proteomes" id="UP001275664"/>
    </source>
</evidence>
<evidence type="ECO:0000256" key="3">
    <source>
        <dbReference type="ARBA" id="ARBA00023125"/>
    </source>
</evidence>
<name>A0ABU4QHQ6_9ENTR</name>
<dbReference type="Proteomes" id="UP001275664">
    <property type="component" value="Unassembled WGS sequence"/>
</dbReference>
<dbReference type="Gene3D" id="3.40.190.10">
    <property type="entry name" value="Periplasmic binding protein-like II"/>
    <property type="match status" value="2"/>
</dbReference>
<dbReference type="PANTHER" id="PTHR30118">
    <property type="entry name" value="HTH-TYPE TRANSCRIPTIONAL REGULATOR LEUO-RELATED"/>
    <property type="match status" value="1"/>
</dbReference>
<dbReference type="Pfam" id="PF03466">
    <property type="entry name" value="LysR_substrate"/>
    <property type="match status" value="1"/>
</dbReference>
<protein>
    <submittedName>
        <fullName evidence="6">LysR family transcriptional regulator</fullName>
    </submittedName>
</protein>
<proteinExistence type="inferred from homology"/>
<feature type="domain" description="HTH lysR-type" evidence="5">
    <location>
        <begin position="41"/>
        <end position="98"/>
    </location>
</feature>
<reference evidence="6 7" key="1">
    <citation type="submission" date="2023-11" db="EMBL/GenBank/DDBJ databases">
        <title>Scandinavium wanjuensis sp. nov., isolated from lettuce South Korea.</title>
        <authorList>
            <person name="Park J."/>
            <person name="Park S."/>
            <person name="Oh K.K."/>
            <person name="Cho G.S."/>
            <person name="Franz C.M.A.P."/>
        </authorList>
    </citation>
    <scope>NUCLEOTIDE SEQUENCE [LARGE SCALE GENOMIC DNA]</scope>
    <source>
        <strain evidence="6 7">V105_6</strain>
    </source>
</reference>